<dbReference type="InterPro" id="IPR029044">
    <property type="entry name" value="Nucleotide-diphossugar_trans"/>
</dbReference>
<dbReference type="SUPFAM" id="SSF53448">
    <property type="entry name" value="Nucleotide-diphospho-sugar transferases"/>
    <property type="match status" value="1"/>
</dbReference>
<dbReference type="EMBL" id="AP018400">
    <property type="protein sequence ID" value="BBA92994.1"/>
    <property type="molecule type" value="Genomic_DNA"/>
</dbReference>
<dbReference type="InterPro" id="IPR001173">
    <property type="entry name" value="Glyco_trans_2-like"/>
</dbReference>
<sequence>MILNYNDAETVKKLVENIKDYPVFSHILIVDNCSTDDSYQELKVLEKGNIHVIRTDKNGGYGYGNNFGTRYIKEHFKAKYILLSNPDVVFSNELIARFIFSLKKEEKLALVSAIQLDIHGQPIQDLAWKVPTSFEYAILNSGKLSRFFPTNHQLDYTKAEQLVDCVPGALLMYDVDKFLSVGGYDEDMFLFGEETTLGFKLKGSGYSSLLVLDDFYRHEHSVSISKSIQQKSKQLELLYQSRLLFMKKYLKSSKLMLALARFFQNRTLKRLR</sequence>
<evidence type="ECO:0000313" key="3">
    <source>
        <dbReference type="Proteomes" id="UP000269331"/>
    </source>
</evidence>
<keyword evidence="2" id="KW-0808">Transferase</keyword>
<dbReference type="Proteomes" id="UP000269331">
    <property type="component" value="Chromosome"/>
</dbReference>
<protein>
    <submittedName>
        <fullName evidence="2">Glycosyltransferase family 2 protein</fullName>
    </submittedName>
</protein>
<dbReference type="PANTHER" id="PTHR43179:SF7">
    <property type="entry name" value="RHAMNOSYLTRANSFERASE WBBL"/>
    <property type="match status" value="1"/>
</dbReference>
<evidence type="ECO:0000259" key="1">
    <source>
        <dbReference type="Pfam" id="PF00535"/>
    </source>
</evidence>
<dbReference type="GO" id="GO:0016740">
    <property type="term" value="F:transferase activity"/>
    <property type="evidence" value="ECO:0007669"/>
    <property type="project" value="UniProtKB-KW"/>
</dbReference>
<proteinExistence type="predicted"/>
<dbReference type="Pfam" id="PF00535">
    <property type="entry name" value="Glycos_transf_2"/>
    <property type="match status" value="1"/>
</dbReference>
<dbReference type="Gene3D" id="3.90.550.10">
    <property type="entry name" value="Spore Coat Polysaccharide Biosynthesis Protein SpsA, Chain A"/>
    <property type="match status" value="1"/>
</dbReference>
<name>A0A2Z5TS37_9STRE</name>
<dbReference type="PANTHER" id="PTHR43179">
    <property type="entry name" value="RHAMNOSYLTRANSFERASE WBBL"/>
    <property type="match status" value="1"/>
</dbReference>
<organism evidence="2 3">
    <name type="scientific">Streptococcus ruminantium</name>
    <dbReference type="NCBI Taxonomy" id="1917441"/>
    <lineage>
        <taxon>Bacteria</taxon>
        <taxon>Bacillati</taxon>
        <taxon>Bacillota</taxon>
        <taxon>Bacilli</taxon>
        <taxon>Lactobacillales</taxon>
        <taxon>Streptococcaceae</taxon>
        <taxon>Streptococcus</taxon>
    </lineage>
</organism>
<feature type="domain" description="Glycosyltransferase 2-like" evidence="1">
    <location>
        <begin position="2"/>
        <end position="116"/>
    </location>
</feature>
<gene>
    <name evidence="2" type="ORF">SR187_6950</name>
</gene>
<evidence type="ECO:0000313" key="2">
    <source>
        <dbReference type="EMBL" id="BBA92994.1"/>
    </source>
</evidence>
<reference evidence="2 3" key="1">
    <citation type="journal article" date="2018" name="Genome Biol. Evol.">
        <title>Complete Genome Sequence of Streptococcus ruminantium sp. nov. GUT-187T (=DSM 104980T =JCM 31869T), the Type Strain of S. ruminantium, and Comparison with Genome Sequences of Streptococcus suis Strains.</title>
        <authorList>
            <person name="Tohya M."/>
            <person name="Sekizaki T."/>
            <person name="Miyoshi-Akiyama T."/>
        </authorList>
    </citation>
    <scope>NUCLEOTIDE SEQUENCE [LARGE SCALE GENOMIC DNA]</scope>
    <source>
        <strain evidence="2 3">GUT187T</strain>
    </source>
</reference>
<dbReference type="AlphaFoldDB" id="A0A2Z5TS37"/>
<accession>A0A2Z5TS37</accession>
<dbReference type="KEGG" id="srq:SR187_6950"/>